<keyword evidence="1" id="KW-0472">Membrane</keyword>
<evidence type="ECO:0000313" key="2">
    <source>
        <dbReference type="EMBL" id="TYK64142.1"/>
    </source>
</evidence>
<keyword evidence="1" id="KW-0812">Transmembrane</keyword>
<organism evidence="2 3">
    <name type="scientific">Colwellia echini</name>
    <dbReference type="NCBI Taxonomy" id="1982103"/>
    <lineage>
        <taxon>Bacteria</taxon>
        <taxon>Pseudomonadati</taxon>
        <taxon>Pseudomonadota</taxon>
        <taxon>Gammaproteobacteria</taxon>
        <taxon>Alteromonadales</taxon>
        <taxon>Colwelliaceae</taxon>
        <taxon>Colwellia</taxon>
    </lineage>
</organism>
<reference evidence="2 3" key="1">
    <citation type="submission" date="2019-08" db="EMBL/GenBank/DDBJ databases">
        <title>Microbe sample from Colwellia echini.</title>
        <authorList>
            <person name="Christiansen L."/>
            <person name="Pathiraja D."/>
            <person name="Schultz-Johansen M."/>
            <person name="Choi I.-G."/>
            <person name="Stougaard P."/>
        </authorList>
    </citation>
    <scope>NUCLEOTIDE SEQUENCE [LARGE SCALE GENOMIC DNA]</scope>
    <source>
        <strain evidence="2 3">A3</strain>
    </source>
</reference>
<name>A0ABY3MSG8_9GAMM</name>
<dbReference type="Proteomes" id="UP000815846">
    <property type="component" value="Unassembled WGS sequence"/>
</dbReference>
<keyword evidence="1" id="KW-1133">Transmembrane helix</keyword>
<gene>
    <name evidence="2" type="ORF">CWS31_017230</name>
</gene>
<comment type="caution">
    <text evidence="2">The sequence shown here is derived from an EMBL/GenBank/DDBJ whole genome shotgun (WGS) entry which is preliminary data.</text>
</comment>
<dbReference type="EMBL" id="PJAI02000059">
    <property type="protein sequence ID" value="TYK64142.1"/>
    <property type="molecule type" value="Genomic_DNA"/>
</dbReference>
<evidence type="ECO:0000313" key="3">
    <source>
        <dbReference type="Proteomes" id="UP000815846"/>
    </source>
</evidence>
<sequence>MHEETQLVVSAIESLKQEPNFFKDYIFPIASAFFTSILGATIAYYTLNRQEYVQIEKEKMNASNKWTLDIEQARSNLLAIKGNYNGKLTDLPIQRVGAIPSILFHAQPIPEKFNDLSFIVPKESKSKAELPKWSQIPRIRAMVSNYNYLLKLWEQRNEINQNIKEMILVSIGNIAYANLTLQQVEVAVGKANLSILIDLSERCITLTDDIIVELDNFLSEFPAFAKTKIDTKRLKKFGTVISYSNNGNKALLELINKSPIVDFSTVEYLFGENDADIKKRHKTGYE</sequence>
<proteinExistence type="predicted"/>
<protein>
    <submittedName>
        <fullName evidence="2">Uncharacterized protein</fullName>
    </submittedName>
</protein>
<accession>A0ABY3MSG8</accession>
<evidence type="ECO:0000256" key="1">
    <source>
        <dbReference type="SAM" id="Phobius"/>
    </source>
</evidence>
<feature type="transmembrane region" description="Helical" evidence="1">
    <location>
        <begin position="25"/>
        <end position="47"/>
    </location>
</feature>
<dbReference type="RefSeq" id="WP_101344014.1">
    <property type="nucleotide sequence ID" value="NZ_PJAI02000059.1"/>
</dbReference>
<keyword evidence="3" id="KW-1185">Reference proteome</keyword>